<feature type="active site" description="Proton donor" evidence="5">
    <location>
        <position position="116"/>
    </location>
</feature>
<comment type="caution">
    <text evidence="5">Lacks conserved residue(s) required for the propagation of feature annotation.</text>
</comment>
<keyword evidence="4 5" id="KW-0012">Acyltransferase</keyword>
<dbReference type="NCBIfam" id="TIGR01575">
    <property type="entry name" value="rimI"/>
    <property type="match status" value="1"/>
</dbReference>
<dbReference type="Gene3D" id="3.40.630.30">
    <property type="match status" value="1"/>
</dbReference>
<feature type="active site" description="Proton acceptor" evidence="5">
    <location>
        <position position="104"/>
    </location>
</feature>
<comment type="subcellular location">
    <subcellularLocation>
        <location evidence="5 6">Cytoplasm</location>
    </subcellularLocation>
</comment>
<dbReference type="InterPro" id="IPR016181">
    <property type="entry name" value="Acyl_CoA_acyltransferase"/>
</dbReference>
<evidence type="ECO:0000313" key="9">
    <source>
        <dbReference type="Proteomes" id="UP001595962"/>
    </source>
</evidence>
<evidence type="ECO:0000256" key="6">
    <source>
        <dbReference type="RuleBase" id="RU363094"/>
    </source>
</evidence>
<keyword evidence="2 5" id="KW-0963">Cytoplasm</keyword>
<reference evidence="9" key="1">
    <citation type="journal article" date="2019" name="Int. J. Syst. Evol. Microbiol.">
        <title>The Global Catalogue of Microorganisms (GCM) 10K type strain sequencing project: providing services to taxonomists for standard genome sequencing and annotation.</title>
        <authorList>
            <consortium name="The Broad Institute Genomics Platform"/>
            <consortium name="The Broad Institute Genome Sequencing Center for Infectious Disease"/>
            <person name="Wu L."/>
            <person name="Ma J."/>
        </authorList>
    </citation>
    <scope>NUCLEOTIDE SEQUENCE [LARGE SCALE GENOMIC DNA]</scope>
    <source>
        <strain evidence="9">DT28</strain>
    </source>
</reference>
<evidence type="ECO:0000259" key="7">
    <source>
        <dbReference type="PROSITE" id="PS51186"/>
    </source>
</evidence>
<dbReference type="EC" id="2.3.1.266" evidence="5 6"/>
<sequence>MTAKIRSATEADIPAMLAVEQAANAYPWTEGNFKTCFSERYFNAVLELQGEVLGFYVGQQVAVEATLFDIGVVPGAQGKGYGRLLLQHFLAQAESKAVLDVWLEVRQSNTAAIALYESAGFIQTGLRPNYYPTKQGREDAILMALPLG</sequence>
<evidence type="ECO:0000256" key="3">
    <source>
        <dbReference type="ARBA" id="ARBA00022679"/>
    </source>
</evidence>
<evidence type="ECO:0000313" key="8">
    <source>
        <dbReference type="EMBL" id="MFC4655227.1"/>
    </source>
</evidence>
<organism evidence="8 9">
    <name type="scientific">Rheinheimera marina</name>
    <dbReference type="NCBI Taxonomy" id="1774958"/>
    <lineage>
        <taxon>Bacteria</taxon>
        <taxon>Pseudomonadati</taxon>
        <taxon>Pseudomonadota</taxon>
        <taxon>Gammaproteobacteria</taxon>
        <taxon>Chromatiales</taxon>
        <taxon>Chromatiaceae</taxon>
        <taxon>Rheinheimera</taxon>
    </lineage>
</organism>
<comment type="similarity">
    <text evidence="1 5 6">Belongs to the acetyltransferase family. RimI subfamily.</text>
</comment>
<dbReference type="Proteomes" id="UP001595962">
    <property type="component" value="Unassembled WGS sequence"/>
</dbReference>
<evidence type="ECO:0000256" key="5">
    <source>
        <dbReference type="HAMAP-Rule" id="MF_02210"/>
    </source>
</evidence>
<accession>A0ABV9JLV0</accession>
<dbReference type="RefSeq" id="WP_377333651.1">
    <property type="nucleotide sequence ID" value="NZ_JBHSGB010000009.1"/>
</dbReference>
<dbReference type="InterPro" id="IPR000182">
    <property type="entry name" value="GNAT_dom"/>
</dbReference>
<comment type="function">
    <text evidence="5 6">Acetylates the N-terminal alanine of ribosomal protein bS18.</text>
</comment>
<dbReference type="HAMAP" id="MF_02210">
    <property type="entry name" value="RimI"/>
    <property type="match status" value="1"/>
</dbReference>
<evidence type="ECO:0000256" key="1">
    <source>
        <dbReference type="ARBA" id="ARBA00005395"/>
    </source>
</evidence>
<dbReference type="InterPro" id="IPR050680">
    <property type="entry name" value="YpeA/RimI_acetyltransf"/>
</dbReference>
<dbReference type="CDD" id="cd04301">
    <property type="entry name" value="NAT_SF"/>
    <property type="match status" value="1"/>
</dbReference>
<dbReference type="PROSITE" id="PS51186">
    <property type="entry name" value="GNAT"/>
    <property type="match status" value="1"/>
</dbReference>
<dbReference type="EMBL" id="JBHSGB010000009">
    <property type="protein sequence ID" value="MFC4655227.1"/>
    <property type="molecule type" value="Genomic_DNA"/>
</dbReference>
<evidence type="ECO:0000256" key="2">
    <source>
        <dbReference type="ARBA" id="ARBA00022490"/>
    </source>
</evidence>
<dbReference type="SUPFAM" id="SSF55729">
    <property type="entry name" value="Acyl-CoA N-acyltransferases (Nat)"/>
    <property type="match status" value="1"/>
</dbReference>
<feature type="domain" description="N-acetyltransferase" evidence="7">
    <location>
        <begin position="3"/>
        <end position="148"/>
    </location>
</feature>
<dbReference type="PANTHER" id="PTHR43420">
    <property type="entry name" value="ACETYLTRANSFERASE"/>
    <property type="match status" value="1"/>
</dbReference>
<dbReference type="Pfam" id="PF00583">
    <property type="entry name" value="Acetyltransf_1"/>
    <property type="match status" value="1"/>
</dbReference>
<dbReference type="InterPro" id="IPR006464">
    <property type="entry name" value="AcTrfase_RimI/Ard1"/>
</dbReference>
<gene>
    <name evidence="5 8" type="primary">rimI</name>
    <name evidence="8" type="ORF">ACFO3I_09415</name>
</gene>
<keyword evidence="8" id="KW-0689">Ribosomal protein</keyword>
<proteinExistence type="inferred from homology"/>
<dbReference type="GO" id="GO:0005840">
    <property type="term" value="C:ribosome"/>
    <property type="evidence" value="ECO:0007669"/>
    <property type="project" value="UniProtKB-KW"/>
</dbReference>
<dbReference type="GO" id="GO:0008999">
    <property type="term" value="F:protein-N-terminal-alanine acetyltransferase activity"/>
    <property type="evidence" value="ECO:0007669"/>
    <property type="project" value="UniProtKB-EC"/>
</dbReference>
<protein>
    <recommendedName>
        <fullName evidence="5 6">[Ribosomal protein bS18]-alanine N-acetyltransferase</fullName>
        <ecNumber evidence="5 6">2.3.1.266</ecNumber>
    </recommendedName>
</protein>
<dbReference type="InterPro" id="IPR043690">
    <property type="entry name" value="RimI"/>
</dbReference>
<comment type="caution">
    <text evidence="8">The sequence shown here is derived from an EMBL/GenBank/DDBJ whole genome shotgun (WGS) entry which is preliminary data.</text>
</comment>
<keyword evidence="9" id="KW-1185">Reference proteome</keyword>
<feature type="binding site" evidence="5">
    <location>
        <position position="109"/>
    </location>
    <ligand>
        <name>acetyl-CoA</name>
        <dbReference type="ChEBI" id="CHEBI:57288"/>
    </ligand>
</feature>
<keyword evidence="3 5" id="KW-0808">Transferase</keyword>
<comment type="catalytic activity">
    <reaction evidence="5 6">
        <text>N-terminal L-alanyl-[ribosomal protein bS18] + acetyl-CoA = N-terminal N(alpha)-acetyl-L-alanyl-[ribosomal protein bS18] + CoA + H(+)</text>
        <dbReference type="Rhea" id="RHEA:43756"/>
        <dbReference type="Rhea" id="RHEA-COMP:10676"/>
        <dbReference type="Rhea" id="RHEA-COMP:10677"/>
        <dbReference type="ChEBI" id="CHEBI:15378"/>
        <dbReference type="ChEBI" id="CHEBI:57287"/>
        <dbReference type="ChEBI" id="CHEBI:57288"/>
        <dbReference type="ChEBI" id="CHEBI:64718"/>
        <dbReference type="ChEBI" id="CHEBI:83683"/>
        <dbReference type="EC" id="2.3.1.266"/>
    </reaction>
</comment>
<name>A0ABV9JLV0_9GAMM</name>
<keyword evidence="8" id="KW-0687">Ribonucleoprotein</keyword>
<evidence type="ECO:0000256" key="4">
    <source>
        <dbReference type="ARBA" id="ARBA00023315"/>
    </source>
</evidence>
<feature type="binding site" evidence="5">
    <location>
        <begin position="70"/>
        <end position="72"/>
    </location>
    <ligand>
        <name>acetyl-CoA</name>
        <dbReference type="ChEBI" id="CHEBI:57288"/>
    </ligand>
</feature>
<dbReference type="PANTHER" id="PTHR43420:SF51">
    <property type="entry name" value="PEPTIDYL-LYSINE N-ACETYLTRANSFERASE YIAC"/>
    <property type="match status" value="1"/>
</dbReference>